<dbReference type="EMBL" id="JAUCBP010000006">
    <property type="protein sequence ID" value="MDM7859991.1"/>
    <property type="molecule type" value="Genomic_DNA"/>
</dbReference>
<gene>
    <name evidence="2" type="ORF">QTP81_05205</name>
</gene>
<keyword evidence="1" id="KW-0812">Transmembrane</keyword>
<dbReference type="Proteomes" id="UP001234343">
    <property type="component" value="Unassembled WGS sequence"/>
</dbReference>
<evidence type="ECO:0000313" key="3">
    <source>
        <dbReference type="Proteomes" id="UP001234343"/>
    </source>
</evidence>
<keyword evidence="1" id="KW-1133">Transmembrane helix</keyword>
<evidence type="ECO:0000313" key="2">
    <source>
        <dbReference type="EMBL" id="MDM7859991.1"/>
    </source>
</evidence>
<keyword evidence="3" id="KW-1185">Reference proteome</keyword>
<dbReference type="Pfam" id="PF14316">
    <property type="entry name" value="DUF4381"/>
    <property type="match status" value="1"/>
</dbReference>
<dbReference type="RefSeq" id="WP_289364196.1">
    <property type="nucleotide sequence ID" value="NZ_JAUCBP010000006.1"/>
</dbReference>
<proteinExistence type="predicted"/>
<keyword evidence="1" id="KW-0472">Membrane</keyword>
<reference evidence="2 3" key="1">
    <citation type="submission" date="2023-06" db="EMBL/GenBank/DDBJ databases">
        <title>Alteromonas sp. ASW11-36 isolated from intertidal sand.</title>
        <authorList>
            <person name="Li Y."/>
        </authorList>
    </citation>
    <scope>NUCLEOTIDE SEQUENCE [LARGE SCALE GENOMIC DNA]</scope>
    <source>
        <strain evidence="2 3">ASW11-36</strain>
    </source>
</reference>
<feature type="transmembrane region" description="Helical" evidence="1">
    <location>
        <begin position="23"/>
        <end position="44"/>
    </location>
</feature>
<protein>
    <submittedName>
        <fullName evidence="2">DUF4381 domain-containing protein</fullName>
    </submittedName>
</protein>
<dbReference type="InterPro" id="IPR025489">
    <property type="entry name" value="DUF4381"/>
</dbReference>
<name>A0ABT7SUX9_9ALTE</name>
<accession>A0ABT7SUX9</accession>
<comment type="caution">
    <text evidence="2">The sequence shown here is derived from an EMBL/GenBank/DDBJ whole genome shotgun (WGS) entry which is preliminary data.</text>
</comment>
<sequence length="162" mass="18356">MDPLAQLHDIALAEPTGWWPLAWGWWVLIAASIALLILTASILMRRFRMRKPLRQAQRNLTLIIEQAQPARQQIEQINQLLKACSIHYFAASNPGKLYGQPWVDFLSAQLPQRQRSIFLEVAQEPLVQLFQTQQFSASQARAVATAADLWLNHVNLGGAKHV</sequence>
<evidence type="ECO:0000256" key="1">
    <source>
        <dbReference type="SAM" id="Phobius"/>
    </source>
</evidence>
<organism evidence="2 3">
    <name type="scientific">Alteromonas arenosi</name>
    <dbReference type="NCBI Taxonomy" id="3055817"/>
    <lineage>
        <taxon>Bacteria</taxon>
        <taxon>Pseudomonadati</taxon>
        <taxon>Pseudomonadota</taxon>
        <taxon>Gammaproteobacteria</taxon>
        <taxon>Alteromonadales</taxon>
        <taxon>Alteromonadaceae</taxon>
        <taxon>Alteromonas/Salinimonas group</taxon>
        <taxon>Alteromonas</taxon>
    </lineage>
</organism>